<comment type="similarity">
    <text evidence="2 10">Belongs to the mitochondrial carrier (TC 2.A.29) family.</text>
</comment>
<keyword evidence="4" id="KW-0677">Repeat</keyword>
<feature type="repeat" description="Solcar" evidence="9">
    <location>
        <begin position="1"/>
        <end position="99"/>
    </location>
</feature>
<keyword evidence="6" id="KW-1133">Transmembrane helix</keyword>
<accession>V4A006</accession>
<evidence type="ECO:0000256" key="10">
    <source>
        <dbReference type="RuleBase" id="RU000488"/>
    </source>
</evidence>
<evidence type="ECO:0000256" key="5">
    <source>
        <dbReference type="ARBA" id="ARBA00022787"/>
    </source>
</evidence>
<dbReference type="OrthoDB" id="10253709at2759"/>
<feature type="repeat" description="Solcar" evidence="9">
    <location>
        <begin position="120"/>
        <end position="208"/>
    </location>
</feature>
<dbReference type="PROSITE" id="PS50920">
    <property type="entry name" value="SOLCAR"/>
    <property type="match status" value="2"/>
</dbReference>
<evidence type="ECO:0000256" key="3">
    <source>
        <dbReference type="ARBA" id="ARBA00022692"/>
    </source>
</evidence>
<dbReference type="Pfam" id="PF00153">
    <property type="entry name" value="Mito_carr"/>
    <property type="match status" value="2"/>
</dbReference>
<reference evidence="11 12" key="1">
    <citation type="journal article" date="2013" name="Nature">
        <title>Insights into bilaterian evolution from three spiralian genomes.</title>
        <authorList>
            <person name="Simakov O."/>
            <person name="Marletaz F."/>
            <person name="Cho S.J."/>
            <person name="Edsinger-Gonzales E."/>
            <person name="Havlak P."/>
            <person name="Hellsten U."/>
            <person name="Kuo D.H."/>
            <person name="Larsson T."/>
            <person name="Lv J."/>
            <person name="Arendt D."/>
            <person name="Savage R."/>
            <person name="Osoegawa K."/>
            <person name="de Jong P."/>
            <person name="Grimwood J."/>
            <person name="Chapman J.A."/>
            <person name="Shapiro H."/>
            <person name="Aerts A."/>
            <person name="Otillar R.P."/>
            <person name="Terry A.Y."/>
            <person name="Boore J.L."/>
            <person name="Grigoriev I.V."/>
            <person name="Lindberg D.R."/>
            <person name="Seaver E.C."/>
            <person name="Weisblat D.A."/>
            <person name="Putnam N.H."/>
            <person name="Rokhsar D.S."/>
        </authorList>
    </citation>
    <scope>NUCLEOTIDE SEQUENCE [LARGE SCALE GENOMIC DNA]</scope>
</reference>
<comment type="subcellular location">
    <subcellularLocation>
        <location evidence="1">Mitochondrion outer membrane</location>
        <topology evidence="1">Multi-pass membrane protein</topology>
    </subcellularLocation>
</comment>
<dbReference type="GO" id="GO:0005741">
    <property type="term" value="C:mitochondrial outer membrane"/>
    <property type="evidence" value="ECO:0007669"/>
    <property type="project" value="UniProtKB-SubCell"/>
</dbReference>
<evidence type="ECO:0000256" key="7">
    <source>
        <dbReference type="ARBA" id="ARBA00023128"/>
    </source>
</evidence>
<evidence type="ECO:0008006" key="13">
    <source>
        <dbReference type="Google" id="ProtNLM"/>
    </source>
</evidence>
<evidence type="ECO:0000256" key="8">
    <source>
        <dbReference type="ARBA" id="ARBA00023136"/>
    </source>
</evidence>
<keyword evidence="3 9" id="KW-0812">Transmembrane</keyword>
<evidence type="ECO:0000256" key="2">
    <source>
        <dbReference type="ARBA" id="ARBA00006375"/>
    </source>
</evidence>
<dbReference type="GeneID" id="20245107"/>
<evidence type="ECO:0000313" key="12">
    <source>
        <dbReference type="Proteomes" id="UP000030746"/>
    </source>
</evidence>
<dbReference type="STRING" id="225164.V4A006"/>
<dbReference type="InterPro" id="IPR018108">
    <property type="entry name" value="MCP_transmembrane"/>
</dbReference>
<dbReference type="KEGG" id="lgi:LOTGIDRAFT_195024"/>
<evidence type="ECO:0000256" key="1">
    <source>
        <dbReference type="ARBA" id="ARBA00004374"/>
    </source>
</evidence>
<keyword evidence="8 9" id="KW-0472">Membrane</keyword>
<protein>
    <recommendedName>
        <fullName evidence="13">Mitochondrial carrier homolog 2</fullName>
    </recommendedName>
</protein>
<dbReference type="OMA" id="HPFHVIA"/>
<evidence type="ECO:0000256" key="6">
    <source>
        <dbReference type="ARBA" id="ARBA00022989"/>
    </source>
</evidence>
<dbReference type="HOGENOM" id="CLU_058300_2_0_1"/>
<feature type="non-terminal residue" evidence="11">
    <location>
        <position position="302"/>
    </location>
</feature>
<dbReference type="PANTHER" id="PTHR10780:SF18">
    <property type="entry name" value="LD43650P"/>
    <property type="match status" value="1"/>
</dbReference>
<keyword evidence="5" id="KW-1000">Mitochondrion outer membrane</keyword>
<evidence type="ECO:0000256" key="9">
    <source>
        <dbReference type="PROSITE-ProRule" id="PRU00282"/>
    </source>
</evidence>
<dbReference type="InterPro" id="IPR023395">
    <property type="entry name" value="MCP_dom_sf"/>
</dbReference>
<evidence type="ECO:0000256" key="4">
    <source>
        <dbReference type="ARBA" id="ARBA00022737"/>
    </source>
</evidence>
<dbReference type="RefSeq" id="XP_009062819.1">
    <property type="nucleotide sequence ID" value="XM_009064571.1"/>
</dbReference>
<sequence>MAAMIAAQYGLGATVTGIFHPIGYAKVLMQVGFEPLPPQPSVSLFGKEQWVYPNIFKYIGHIKKVDGFWGLYRGVFPRVLSGTIGNVVQNNLMDAFKESNKRPKEIAPMDHEDQLMEWAKEFCKETSQETIARCVGLIIGHPFHVIMLRGMIQFVGRESKYDSIFSSIAEIYRNDGILGYFAGLFPRLIGEIITVWITNFLAQLINKYLVHEKDMQSYTAASCGLFVSYVTYPYILVSNIMAVNGSGLEASSPPRMPRYESSLDCWNSLRAQNQLKRGSSLFWRYYTGHTRLGSEYSYYSKY</sequence>
<keyword evidence="7" id="KW-0496">Mitochondrion</keyword>
<dbReference type="Proteomes" id="UP000030746">
    <property type="component" value="Unassembled WGS sequence"/>
</dbReference>
<proteinExistence type="inferred from homology"/>
<evidence type="ECO:0000313" key="11">
    <source>
        <dbReference type="EMBL" id="ESO86586.1"/>
    </source>
</evidence>
<dbReference type="EMBL" id="KB203049">
    <property type="protein sequence ID" value="ESO86586.1"/>
    <property type="molecule type" value="Genomic_DNA"/>
</dbReference>
<keyword evidence="12" id="KW-1185">Reference proteome</keyword>
<name>V4A006_LOTGI</name>
<keyword evidence="10" id="KW-0813">Transport</keyword>
<organism evidence="11 12">
    <name type="scientific">Lottia gigantea</name>
    <name type="common">Giant owl limpet</name>
    <dbReference type="NCBI Taxonomy" id="225164"/>
    <lineage>
        <taxon>Eukaryota</taxon>
        <taxon>Metazoa</taxon>
        <taxon>Spiralia</taxon>
        <taxon>Lophotrochozoa</taxon>
        <taxon>Mollusca</taxon>
        <taxon>Gastropoda</taxon>
        <taxon>Patellogastropoda</taxon>
        <taxon>Lottioidea</taxon>
        <taxon>Lottiidae</taxon>
        <taxon>Lottia</taxon>
    </lineage>
</organism>
<dbReference type="SUPFAM" id="SSF103506">
    <property type="entry name" value="Mitochondrial carrier"/>
    <property type="match status" value="1"/>
</dbReference>
<dbReference type="Gene3D" id="1.50.40.10">
    <property type="entry name" value="Mitochondrial carrier domain"/>
    <property type="match status" value="1"/>
</dbReference>
<dbReference type="AlphaFoldDB" id="V4A006"/>
<gene>
    <name evidence="11" type="ORF">LOTGIDRAFT_195024</name>
</gene>
<dbReference type="CTD" id="20245107"/>
<dbReference type="PANTHER" id="PTHR10780">
    <property type="entry name" value="MITOCHONDRIAL CARRIER HOMOLOG"/>
    <property type="match status" value="1"/>
</dbReference>